<dbReference type="Proteomes" id="UP000593567">
    <property type="component" value="Unassembled WGS sequence"/>
</dbReference>
<name>A0A7J7K5B6_BUGNE</name>
<protein>
    <submittedName>
        <fullName evidence="1">Uncharacterized protein</fullName>
    </submittedName>
</protein>
<accession>A0A7J7K5B6</accession>
<gene>
    <name evidence="1" type="ORF">EB796_008896</name>
</gene>
<evidence type="ECO:0000313" key="2">
    <source>
        <dbReference type="Proteomes" id="UP000593567"/>
    </source>
</evidence>
<comment type="caution">
    <text evidence="1">The sequence shown here is derived from an EMBL/GenBank/DDBJ whole genome shotgun (WGS) entry which is preliminary data.</text>
</comment>
<proteinExistence type="predicted"/>
<dbReference type="EMBL" id="VXIV02001476">
    <property type="protein sequence ID" value="KAF6032798.1"/>
    <property type="molecule type" value="Genomic_DNA"/>
</dbReference>
<keyword evidence="2" id="KW-1185">Reference proteome</keyword>
<sequence>MLCTNSKLNCTDFMGLSPFKDQLKVQSLKRCTLSHTRLELTNGTSRKGHRLGEKARKPWNNNIAVFTKPTNT</sequence>
<dbReference type="AlphaFoldDB" id="A0A7J7K5B6"/>
<organism evidence="1 2">
    <name type="scientific">Bugula neritina</name>
    <name type="common">Brown bryozoan</name>
    <name type="synonym">Sertularia neritina</name>
    <dbReference type="NCBI Taxonomy" id="10212"/>
    <lineage>
        <taxon>Eukaryota</taxon>
        <taxon>Metazoa</taxon>
        <taxon>Spiralia</taxon>
        <taxon>Lophotrochozoa</taxon>
        <taxon>Bryozoa</taxon>
        <taxon>Gymnolaemata</taxon>
        <taxon>Cheilostomatida</taxon>
        <taxon>Flustrina</taxon>
        <taxon>Buguloidea</taxon>
        <taxon>Bugulidae</taxon>
        <taxon>Bugula</taxon>
    </lineage>
</organism>
<reference evidence="1" key="1">
    <citation type="submission" date="2020-06" db="EMBL/GenBank/DDBJ databases">
        <title>Draft genome of Bugula neritina, a colonial animal packing powerful symbionts and potential medicines.</title>
        <authorList>
            <person name="Rayko M."/>
        </authorList>
    </citation>
    <scope>NUCLEOTIDE SEQUENCE [LARGE SCALE GENOMIC DNA]</scope>
    <source>
        <strain evidence="1">Kwan_BN1</strain>
    </source>
</reference>
<evidence type="ECO:0000313" key="1">
    <source>
        <dbReference type="EMBL" id="KAF6032798.1"/>
    </source>
</evidence>